<dbReference type="NCBIfam" id="TIGR02857">
    <property type="entry name" value="CydD"/>
    <property type="match status" value="1"/>
</dbReference>
<dbReference type="EMBL" id="FNON01000002">
    <property type="protein sequence ID" value="SDX38119.1"/>
    <property type="molecule type" value="Genomic_DNA"/>
</dbReference>
<dbReference type="InterPro" id="IPR039421">
    <property type="entry name" value="Type_1_exporter"/>
</dbReference>
<name>A0A1H3BAS7_9PSEU</name>
<dbReference type="PROSITE" id="PS00211">
    <property type="entry name" value="ABC_TRANSPORTER_1"/>
    <property type="match status" value="1"/>
</dbReference>
<reference evidence="10 11" key="1">
    <citation type="submission" date="2016-10" db="EMBL/GenBank/DDBJ databases">
        <authorList>
            <person name="de Groot N.N."/>
        </authorList>
    </citation>
    <scope>NUCLEOTIDE SEQUENCE [LARGE SCALE GENOMIC DNA]</scope>
    <source>
        <strain evidence="10 11">CPCC 202699</strain>
    </source>
</reference>
<dbReference type="InterPro" id="IPR017871">
    <property type="entry name" value="ABC_transporter-like_CS"/>
</dbReference>
<evidence type="ECO:0000313" key="11">
    <source>
        <dbReference type="Proteomes" id="UP000199515"/>
    </source>
</evidence>
<feature type="transmembrane region" description="Helical" evidence="7">
    <location>
        <begin position="251"/>
        <end position="268"/>
    </location>
</feature>
<organism evidence="10 11">
    <name type="scientific">Amycolatopsis xylanica</name>
    <dbReference type="NCBI Taxonomy" id="589385"/>
    <lineage>
        <taxon>Bacteria</taxon>
        <taxon>Bacillati</taxon>
        <taxon>Actinomycetota</taxon>
        <taxon>Actinomycetes</taxon>
        <taxon>Pseudonocardiales</taxon>
        <taxon>Pseudonocardiaceae</taxon>
        <taxon>Amycolatopsis</taxon>
    </lineage>
</organism>
<feature type="transmembrane region" description="Helical" evidence="7">
    <location>
        <begin position="524"/>
        <end position="550"/>
    </location>
</feature>
<evidence type="ECO:0000256" key="3">
    <source>
        <dbReference type="ARBA" id="ARBA00022741"/>
    </source>
</evidence>
<dbReference type="OrthoDB" id="9806127at2"/>
<dbReference type="GO" id="GO:0042883">
    <property type="term" value="P:cysteine transport"/>
    <property type="evidence" value="ECO:0007669"/>
    <property type="project" value="InterPro"/>
</dbReference>
<feature type="transmembrane region" description="Helical" evidence="7">
    <location>
        <begin position="556"/>
        <end position="574"/>
    </location>
</feature>
<dbReference type="InterPro" id="IPR027417">
    <property type="entry name" value="P-loop_NTPase"/>
</dbReference>
<dbReference type="PROSITE" id="PS50929">
    <property type="entry name" value="ABC_TM1F"/>
    <property type="match status" value="2"/>
</dbReference>
<dbReference type="Pfam" id="PF00664">
    <property type="entry name" value="ABC_membrane"/>
    <property type="match status" value="1"/>
</dbReference>
<dbReference type="PANTHER" id="PTHR24221:SF590">
    <property type="entry name" value="COMPONENT LINKED WITH THE ASSEMBLY OF CYTOCHROME' TRANSPORT TRANSMEMBRANE ATP-BINDING PROTEIN ABC TRANSPORTER CYDD-RELATED"/>
    <property type="match status" value="1"/>
</dbReference>
<dbReference type="InterPro" id="IPR003593">
    <property type="entry name" value="AAA+_ATPase"/>
</dbReference>
<dbReference type="RefSeq" id="WP_091289001.1">
    <property type="nucleotide sequence ID" value="NZ_FNON01000002.1"/>
</dbReference>
<keyword evidence="5 7" id="KW-1133">Transmembrane helix</keyword>
<dbReference type="GO" id="GO:0005524">
    <property type="term" value="F:ATP binding"/>
    <property type="evidence" value="ECO:0007669"/>
    <property type="project" value="UniProtKB-KW"/>
</dbReference>
<dbReference type="GO" id="GO:0140359">
    <property type="term" value="F:ABC-type transporter activity"/>
    <property type="evidence" value="ECO:0007669"/>
    <property type="project" value="InterPro"/>
</dbReference>
<feature type="transmembrane region" description="Helical" evidence="7">
    <location>
        <begin position="119"/>
        <end position="139"/>
    </location>
</feature>
<dbReference type="STRING" id="589385.SAMN05421504_1021214"/>
<accession>A0A1H3BAS7</accession>
<feature type="transmembrane region" description="Helical" evidence="7">
    <location>
        <begin position="658"/>
        <end position="676"/>
    </location>
</feature>
<feature type="transmembrane region" description="Helical" evidence="7">
    <location>
        <begin position="635"/>
        <end position="652"/>
    </location>
</feature>
<feature type="domain" description="ABC transmembrane type-1" evidence="9">
    <location>
        <begin position="9"/>
        <end position="287"/>
    </location>
</feature>
<keyword evidence="2 7" id="KW-0812">Transmembrane</keyword>
<feature type="transmembrane region" description="Helical" evidence="7">
    <location>
        <begin position="740"/>
        <end position="761"/>
    </location>
</feature>
<dbReference type="InterPro" id="IPR036640">
    <property type="entry name" value="ABC1_TM_sf"/>
</dbReference>
<sequence length="977" mass="102521">MIIPKRALAATGALALVNAGLLVAQAFLLADALAQLVHNGRPDNLAFLAATVIGRAGISWATKVVSARAAAGAKEELRAKAVDHALRLGPEWIQRHGTAELTTLTTKGLDALDAYFTTYLPALVTAAVVPLGAGAAVLFADWPSAVILVVTVPLLPMFAILVGKYTADRVPKATDAAHALSATLLELVRALPVLAAFRRAEAQAETVRRVSDRHRRATVQTLKTAFASAFVLELAATLSVAVVAVVIGVRLVSGDLSLAIGLGVLILVPECYQPLRSVGAAFHASEDGVEAVRRVTEILDEPAPAEGTTKPSKGLVRVDGLRVGDREGESFTVRPGEIAWLRAPSGAGKSTTLAALLGFVQPTDGTITVDGHALAGFDRVAWRKEIAWVPQSPRFTGGTVRGELELAGEFTDVPLGLDDFLDRQVSELSIGERQRVAVARALVRVRNGAWLLLLDEPTAHLDAGHTAEVMIAVQAAADAGAAVVIAAHDRTKPVEVPAGAAPPIRRQTANRTKPSLRELIDGHLLAGAALGSLALLAGIALTATSAWLIAKASLQPPMLTLTVAIVGVRAFGLGRATLRYWERLVTHDAAFRIAGRLRVRTWLKLSRIDAAEGRQRLVDDVDTVRDLLPRTLTPPLIAALVVAGAVAVQTAILPAAGLVLTVAALIGGLAAPALALKLERNSTFALATGRRLVTTRLLGLFESSAELMAFGADRLRRRELAEADATLAASARRQAFGAGAAEALIALAMGAAAVICTFIAAPGVEAPIVALVPLALAEVLVMLPPVAQHWDELRQAHARLEIPAEPPLELMEIELPQGKYVAVVGPSGAGKSTLLARLAVTHRVAWAPQEPQLVATTVAENLRLGDPTATDEQLREALDLAVLPDIALERLLGSGGTGLSGGEAQRVALARALLAAPDADVVLLDEPTAHLDEPTARKLRANLRRALDGHTVIQVTHHADEADDADLVWEVRAGQVV</sequence>
<evidence type="ECO:0000256" key="7">
    <source>
        <dbReference type="SAM" id="Phobius"/>
    </source>
</evidence>
<dbReference type="Gene3D" id="3.40.50.300">
    <property type="entry name" value="P-loop containing nucleotide triphosphate hydrolases"/>
    <property type="match status" value="2"/>
</dbReference>
<keyword evidence="11" id="KW-1185">Reference proteome</keyword>
<dbReference type="Proteomes" id="UP000199515">
    <property type="component" value="Unassembled WGS sequence"/>
</dbReference>
<dbReference type="Gene3D" id="1.20.1560.10">
    <property type="entry name" value="ABC transporter type 1, transmembrane domain"/>
    <property type="match status" value="2"/>
</dbReference>
<evidence type="ECO:0000259" key="9">
    <source>
        <dbReference type="PROSITE" id="PS50929"/>
    </source>
</evidence>
<feature type="domain" description="ABC transmembrane type-1" evidence="9">
    <location>
        <begin position="525"/>
        <end position="764"/>
    </location>
</feature>
<feature type="transmembrane region" description="Helical" evidence="7">
    <location>
        <begin position="146"/>
        <end position="167"/>
    </location>
</feature>
<keyword evidence="3" id="KW-0547">Nucleotide-binding</keyword>
<keyword evidence="6 7" id="KW-0472">Membrane</keyword>
<keyword evidence="4 10" id="KW-0067">ATP-binding</keyword>
<gene>
    <name evidence="10" type="ORF">SAMN05421504_1021214</name>
</gene>
<protein>
    <submittedName>
        <fullName evidence="10">ATP-binding cassette, subfamily C, CydD/ATP-binding cassette, subfamily C, CydCD</fullName>
    </submittedName>
</protein>
<dbReference type="SUPFAM" id="SSF90123">
    <property type="entry name" value="ABC transporter transmembrane region"/>
    <property type="match status" value="2"/>
</dbReference>
<dbReference type="AlphaFoldDB" id="A0A1H3BAS7"/>
<dbReference type="Pfam" id="PF00005">
    <property type="entry name" value="ABC_tran"/>
    <property type="match status" value="2"/>
</dbReference>
<dbReference type="SUPFAM" id="SSF52540">
    <property type="entry name" value="P-loop containing nucleoside triphosphate hydrolases"/>
    <property type="match status" value="2"/>
</dbReference>
<feature type="transmembrane region" description="Helical" evidence="7">
    <location>
        <begin position="221"/>
        <end position="245"/>
    </location>
</feature>
<feature type="domain" description="ABC transporter" evidence="8">
    <location>
        <begin position="310"/>
        <end position="532"/>
    </location>
</feature>
<dbReference type="InterPro" id="IPR011527">
    <property type="entry name" value="ABC1_TM_dom"/>
</dbReference>
<dbReference type="GO" id="GO:0016887">
    <property type="term" value="F:ATP hydrolysis activity"/>
    <property type="evidence" value="ECO:0007669"/>
    <property type="project" value="InterPro"/>
</dbReference>
<evidence type="ECO:0000259" key="8">
    <source>
        <dbReference type="PROSITE" id="PS50893"/>
    </source>
</evidence>
<evidence type="ECO:0000256" key="5">
    <source>
        <dbReference type="ARBA" id="ARBA00022989"/>
    </source>
</evidence>
<evidence type="ECO:0000313" key="10">
    <source>
        <dbReference type="EMBL" id="SDX38119.1"/>
    </source>
</evidence>
<evidence type="ECO:0000256" key="1">
    <source>
        <dbReference type="ARBA" id="ARBA00004651"/>
    </source>
</evidence>
<dbReference type="InterPro" id="IPR014216">
    <property type="entry name" value="ABC_transptr_CydD"/>
</dbReference>
<evidence type="ECO:0000256" key="6">
    <source>
        <dbReference type="ARBA" id="ARBA00023136"/>
    </source>
</evidence>
<proteinExistence type="predicted"/>
<dbReference type="PROSITE" id="PS50893">
    <property type="entry name" value="ABC_TRANSPORTER_2"/>
    <property type="match status" value="2"/>
</dbReference>
<dbReference type="PANTHER" id="PTHR24221">
    <property type="entry name" value="ATP-BINDING CASSETTE SUB-FAMILY B"/>
    <property type="match status" value="1"/>
</dbReference>
<comment type="subcellular location">
    <subcellularLocation>
        <location evidence="1">Cell membrane</location>
        <topology evidence="1">Multi-pass membrane protein</topology>
    </subcellularLocation>
</comment>
<evidence type="ECO:0000256" key="2">
    <source>
        <dbReference type="ARBA" id="ARBA00022692"/>
    </source>
</evidence>
<evidence type="ECO:0000256" key="4">
    <source>
        <dbReference type="ARBA" id="ARBA00022840"/>
    </source>
</evidence>
<dbReference type="SMART" id="SM00382">
    <property type="entry name" value="AAA"/>
    <property type="match status" value="2"/>
</dbReference>
<feature type="domain" description="ABC transporter" evidence="8">
    <location>
        <begin position="793"/>
        <end position="977"/>
    </location>
</feature>
<dbReference type="CDD" id="cd18584">
    <property type="entry name" value="ABC_6TM_AarD_CydD"/>
    <property type="match status" value="1"/>
</dbReference>
<dbReference type="InterPro" id="IPR003439">
    <property type="entry name" value="ABC_transporter-like_ATP-bd"/>
</dbReference>
<dbReference type="GO" id="GO:0005886">
    <property type="term" value="C:plasma membrane"/>
    <property type="evidence" value="ECO:0007669"/>
    <property type="project" value="UniProtKB-SubCell"/>
</dbReference>